<dbReference type="OMA" id="YICLEAD"/>
<keyword evidence="1" id="KW-0489">Methyltransferase</keyword>
<organism evidence="1 2">
    <name type="scientific">Arthroderma benhamiae (strain ATCC MYA-4681 / CBS 112371)</name>
    <name type="common">Trichophyton mentagrophytes</name>
    <dbReference type="NCBI Taxonomy" id="663331"/>
    <lineage>
        <taxon>Eukaryota</taxon>
        <taxon>Fungi</taxon>
        <taxon>Dikarya</taxon>
        <taxon>Ascomycota</taxon>
        <taxon>Pezizomycotina</taxon>
        <taxon>Eurotiomycetes</taxon>
        <taxon>Eurotiomycetidae</taxon>
        <taxon>Onygenales</taxon>
        <taxon>Arthrodermataceae</taxon>
        <taxon>Trichophyton</taxon>
    </lineage>
</organism>
<dbReference type="Pfam" id="PF13578">
    <property type="entry name" value="Methyltransf_24"/>
    <property type="match status" value="1"/>
</dbReference>
<dbReference type="KEGG" id="abe:ARB_06810"/>
<dbReference type="GO" id="GO:0032259">
    <property type="term" value="P:methylation"/>
    <property type="evidence" value="ECO:0007669"/>
    <property type="project" value="UniProtKB-KW"/>
</dbReference>
<dbReference type="AlphaFoldDB" id="D4AQY1"/>
<dbReference type="GO" id="GO:0008168">
    <property type="term" value="F:methyltransferase activity"/>
    <property type="evidence" value="ECO:0007669"/>
    <property type="project" value="UniProtKB-KW"/>
</dbReference>
<keyword evidence="1" id="KW-0808">Transferase</keyword>
<dbReference type="InterPro" id="IPR029063">
    <property type="entry name" value="SAM-dependent_MTases_sf"/>
</dbReference>
<proteinExistence type="predicted"/>
<evidence type="ECO:0000313" key="1">
    <source>
        <dbReference type="EMBL" id="EFE34410.1"/>
    </source>
</evidence>
<dbReference type="PANTHER" id="PTHR43167:SF1">
    <property type="entry name" value="PUTATIVE (AFU_ORTHOLOGUE AFUA_6G01830)-RELATED"/>
    <property type="match status" value="1"/>
</dbReference>
<keyword evidence="2" id="KW-1185">Reference proteome</keyword>
<dbReference type="RefSeq" id="XP_003015050.1">
    <property type="nucleotide sequence ID" value="XM_003015004.1"/>
</dbReference>
<sequence length="268" mass="29667">MASPSALVSSPKVAALLKRLHGESGAQESSFSVLSFWLRKKIMTMIFGNRRWNSADDDFMRDKYICLEADKSELVYLLARSTGALNIVEAGTSFGVSTIYLALAAGQNAAAKASGSITPGQGAQVFATENEPTKAKKAKEHWKEAGEEVEPWITLLEGDLRETLPDQMKKVDQIDMLLLDSMLTPILRSPFHHDLLSQYNIVWTPMALPALKAVQPKLRTGALIIADNTVMARSDYKDLFDYMDDPKNGFRHMTTPFKGGLEVIVYLP</sequence>
<gene>
    <name evidence="1" type="ORF">ARB_06810</name>
</gene>
<dbReference type="Proteomes" id="UP000008866">
    <property type="component" value="Unassembled WGS sequence"/>
</dbReference>
<comment type="caution">
    <text evidence="1">The sequence shown here is derived from an EMBL/GenBank/DDBJ whole genome shotgun (WGS) entry which is preliminary data.</text>
</comment>
<dbReference type="SUPFAM" id="SSF53335">
    <property type="entry name" value="S-adenosyl-L-methionine-dependent methyltransferases"/>
    <property type="match status" value="1"/>
</dbReference>
<dbReference type="PANTHER" id="PTHR43167">
    <property type="entry name" value="PUTATIVE (AFU_ORTHOLOGUE AFUA_6G01830)-RELATED"/>
    <property type="match status" value="1"/>
</dbReference>
<accession>D4AQY1</accession>
<dbReference type="GeneID" id="9520773"/>
<name>D4AQY1_ARTBC</name>
<dbReference type="eggNOG" id="ENOG502RZAN">
    <property type="taxonomic scope" value="Eukaryota"/>
</dbReference>
<dbReference type="HOGENOM" id="CLU_067676_7_0_1"/>
<protein>
    <submittedName>
        <fullName evidence="1">O-methyltransferase, putative</fullName>
    </submittedName>
</protein>
<reference evidence="2" key="1">
    <citation type="journal article" date="2011" name="Genome Biol.">
        <title>Comparative and functional genomics provide insights into the pathogenicity of dermatophytic fungi.</title>
        <authorList>
            <person name="Burmester A."/>
            <person name="Shelest E."/>
            <person name="Gloeckner G."/>
            <person name="Heddergott C."/>
            <person name="Schindler S."/>
            <person name="Staib P."/>
            <person name="Heidel A."/>
            <person name="Felder M."/>
            <person name="Petzold A."/>
            <person name="Szafranski K."/>
            <person name="Feuermann M."/>
            <person name="Pedruzzi I."/>
            <person name="Priebe S."/>
            <person name="Groth M."/>
            <person name="Winkler R."/>
            <person name="Li W."/>
            <person name="Kniemeyer O."/>
            <person name="Schroeckh V."/>
            <person name="Hertweck C."/>
            <person name="Hube B."/>
            <person name="White T.C."/>
            <person name="Platzer M."/>
            <person name="Guthke R."/>
            <person name="Heitman J."/>
            <person name="Woestemeyer J."/>
            <person name="Zipfel P.F."/>
            <person name="Monod M."/>
            <person name="Brakhage A.A."/>
        </authorList>
    </citation>
    <scope>NUCLEOTIDE SEQUENCE [LARGE SCALE GENOMIC DNA]</scope>
    <source>
        <strain evidence="2">ATCC MYA-4681 / CBS 112371</strain>
    </source>
</reference>
<dbReference type="Gene3D" id="3.40.50.150">
    <property type="entry name" value="Vaccinia Virus protein VP39"/>
    <property type="match status" value="1"/>
</dbReference>
<dbReference type="EMBL" id="ABSU01000006">
    <property type="protein sequence ID" value="EFE34410.1"/>
    <property type="molecule type" value="Genomic_DNA"/>
</dbReference>
<evidence type="ECO:0000313" key="2">
    <source>
        <dbReference type="Proteomes" id="UP000008866"/>
    </source>
</evidence>